<accession>G0UCS5</accession>
<evidence type="ECO:0000256" key="2">
    <source>
        <dbReference type="PROSITE-ProRule" id="PRU00235"/>
    </source>
</evidence>
<reference evidence="3" key="1">
    <citation type="journal article" date="2012" name="Proc. Natl. Acad. Sci. U.S.A.">
        <title>Antigenic diversity is generated by distinct evolutionary mechanisms in African trypanosome species.</title>
        <authorList>
            <person name="Jackson A.P."/>
            <person name="Berry A."/>
            <person name="Aslett M."/>
            <person name="Allison H.C."/>
            <person name="Burton P."/>
            <person name="Vavrova-Anderson J."/>
            <person name="Brown R."/>
            <person name="Browne H."/>
            <person name="Corton N."/>
            <person name="Hauser H."/>
            <person name="Gamble J."/>
            <person name="Gilderthorp R."/>
            <person name="Marcello L."/>
            <person name="McQuillan J."/>
            <person name="Otto T.D."/>
            <person name="Quail M.A."/>
            <person name="Sanders M.J."/>
            <person name="van Tonder A."/>
            <person name="Ginger M.L."/>
            <person name="Field M.C."/>
            <person name="Barry J.D."/>
            <person name="Hertz-Fowler C."/>
            <person name="Berriman M."/>
        </authorList>
    </citation>
    <scope>NUCLEOTIDE SEQUENCE</scope>
    <source>
        <strain evidence="3">Y486</strain>
    </source>
</reference>
<dbReference type="OMA" id="WDVVVPH"/>
<dbReference type="AlphaFoldDB" id="G0UCS5"/>
<dbReference type="PANTHER" id="PTHR22870">
    <property type="entry name" value="REGULATOR OF CHROMOSOME CONDENSATION"/>
    <property type="match status" value="1"/>
</dbReference>
<feature type="repeat" description="RCC1" evidence="2">
    <location>
        <begin position="292"/>
        <end position="346"/>
    </location>
</feature>
<sequence>MFFWGSYNFQASQQGEHPDRPALRYPVYVPPSPSMLSAVSDGAAGLLDAVSGHRLSVSMVACGSKHMVVVAGLVPAAGCDCDDDVVEVTNHSGAVLKDEKGNVAKDSRNVSDADKRELYDRWLLYGMGSNHHGQLGNCVPEYSTSLTRLQFEKFLPSGSQICSVACGYRHTLISTTCGKVFSAGNNSFSQLGTNAKVGGFTLVHGVANIKRVFAAGNVSFALDEKGRLYSWGEAQYGHLCHGDDGERMDPATLKAVKTNVSIPTLIQWFVRHRVTIVDVSVGPTHVVCSSSDEVYTCGDGRYGKLGTGGIGNLLLPRRVEFPKRAHPERLCGISAGDDQTFVLRESPAVGSVVYHFGRMNDTDGRMLPTVIELPSSIYRVFSGRGSFAIGVTREGSVHVWGRHMYAGVSSGAPAASLSKIKKVTSLEPYKVTNAAIGGTFVVVFADSIRTNIDATGLFPNGENRWDVVVPHDDRDTPLNQLKNQNAYECSVGAFLTQYLGPSLAPAYIKGIPPAPPLTDFNKDMFVPIGAHGLTVGQKVRIWMTDVYALGTVEAVLGRKTGRSGADGVKNEYNEEDLEDLEKNDGYRVLIEWQRDDWHNEEITLYSEDETLDNQNPNRWQPLWFLRDTARGGDYVVNGW</sequence>
<evidence type="ECO:0000256" key="1">
    <source>
        <dbReference type="ARBA" id="ARBA00022737"/>
    </source>
</evidence>
<evidence type="ECO:0008006" key="4">
    <source>
        <dbReference type="Google" id="ProtNLM"/>
    </source>
</evidence>
<evidence type="ECO:0000313" key="3">
    <source>
        <dbReference type="EMBL" id="CCC53635.1"/>
    </source>
</evidence>
<dbReference type="SUPFAM" id="SSF50985">
    <property type="entry name" value="RCC1/BLIP-II"/>
    <property type="match status" value="1"/>
</dbReference>
<dbReference type="Pfam" id="PF13540">
    <property type="entry name" value="RCC1_2"/>
    <property type="match status" value="1"/>
</dbReference>
<gene>
    <name evidence="3" type="ORF">TVY486_1111190</name>
</gene>
<dbReference type="EMBL" id="HE573027">
    <property type="protein sequence ID" value="CCC53635.1"/>
    <property type="molecule type" value="Genomic_DNA"/>
</dbReference>
<keyword evidence="1" id="KW-0677">Repeat</keyword>
<dbReference type="VEuPathDB" id="TriTrypDB:TvY486_1111190"/>
<feature type="repeat" description="RCC1" evidence="2">
    <location>
        <begin position="122"/>
        <end position="177"/>
    </location>
</feature>
<organism evidence="3">
    <name type="scientific">Trypanosoma vivax (strain Y486)</name>
    <dbReference type="NCBI Taxonomy" id="1055687"/>
    <lineage>
        <taxon>Eukaryota</taxon>
        <taxon>Discoba</taxon>
        <taxon>Euglenozoa</taxon>
        <taxon>Kinetoplastea</taxon>
        <taxon>Metakinetoplastina</taxon>
        <taxon>Trypanosomatida</taxon>
        <taxon>Trypanosomatidae</taxon>
        <taxon>Trypanosoma</taxon>
        <taxon>Duttonella</taxon>
    </lineage>
</organism>
<name>G0UCS5_TRYVY</name>
<dbReference type="InterPro" id="IPR000408">
    <property type="entry name" value="Reg_chr_condens"/>
</dbReference>
<protein>
    <recommendedName>
        <fullName evidence="4">Regulator of chromosome condensation</fullName>
    </recommendedName>
</protein>
<dbReference type="PROSITE" id="PS50012">
    <property type="entry name" value="RCC1_3"/>
    <property type="match status" value="3"/>
</dbReference>
<feature type="repeat" description="RCC1" evidence="2">
    <location>
        <begin position="226"/>
        <end position="292"/>
    </location>
</feature>
<proteinExistence type="predicted"/>
<dbReference type="InterPro" id="IPR009091">
    <property type="entry name" value="RCC1/BLIP-II"/>
</dbReference>
<dbReference type="PANTHER" id="PTHR22870:SF441">
    <property type="entry name" value="REGULATOR OF CHROMOSOME CONDENSATION"/>
    <property type="match status" value="1"/>
</dbReference>
<dbReference type="Gene3D" id="2.130.10.30">
    <property type="entry name" value="Regulator of chromosome condensation 1/beta-lactamase-inhibitor protein II"/>
    <property type="match status" value="2"/>
</dbReference>
<dbReference type="Pfam" id="PF00415">
    <property type="entry name" value="RCC1"/>
    <property type="match status" value="2"/>
</dbReference>
<dbReference type="InterPro" id="IPR051210">
    <property type="entry name" value="Ub_ligase/GEF_domain"/>
</dbReference>